<evidence type="ECO:0008006" key="4">
    <source>
        <dbReference type="Google" id="ProtNLM"/>
    </source>
</evidence>
<evidence type="ECO:0000256" key="1">
    <source>
        <dbReference type="SAM" id="SignalP"/>
    </source>
</evidence>
<dbReference type="AlphaFoldDB" id="A0A316D9S6"/>
<name>A0A316D9S6_9BACL</name>
<comment type="caution">
    <text evidence="2">The sequence shown here is derived from an EMBL/GenBank/DDBJ whole genome shotgun (WGS) entry which is preliminary data.</text>
</comment>
<reference evidence="2 3" key="1">
    <citation type="submission" date="2018-05" db="EMBL/GenBank/DDBJ databases">
        <title>Genomic Encyclopedia of Type Strains, Phase IV (KMG-IV): sequencing the most valuable type-strain genomes for metagenomic binning, comparative biology and taxonomic classification.</title>
        <authorList>
            <person name="Goeker M."/>
        </authorList>
    </citation>
    <scope>NUCLEOTIDE SEQUENCE [LARGE SCALE GENOMIC DNA]</scope>
    <source>
        <strain evidence="2 3">DSM 18773</strain>
    </source>
</reference>
<feature type="signal peptide" evidence="1">
    <location>
        <begin position="1"/>
        <end position="26"/>
    </location>
</feature>
<gene>
    <name evidence="2" type="ORF">C7459_106234</name>
</gene>
<feature type="chain" id="PRO_5016414640" description="Fibronectin type-III domain-containing protein" evidence="1">
    <location>
        <begin position="27"/>
        <end position="145"/>
    </location>
</feature>
<dbReference type="RefSeq" id="WP_109688498.1">
    <property type="nucleotide sequence ID" value="NZ_QGGL01000006.1"/>
</dbReference>
<dbReference type="InterPro" id="IPR036116">
    <property type="entry name" value="FN3_sf"/>
</dbReference>
<keyword evidence="1" id="KW-0732">Signal</keyword>
<dbReference type="EMBL" id="QGGL01000006">
    <property type="protein sequence ID" value="PWK13945.1"/>
    <property type="molecule type" value="Genomic_DNA"/>
</dbReference>
<proteinExistence type="predicted"/>
<keyword evidence="3" id="KW-1185">Reference proteome</keyword>
<evidence type="ECO:0000313" key="2">
    <source>
        <dbReference type="EMBL" id="PWK13945.1"/>
    </source>
</evidence>
<accession>A0A316D9S6</accession>
<dbReference type="SUPFAM" id="SSF49265">
    <property type="entry name" value="Fibronectin type III"/>
    <property type="match status" value="1"/>
</dbReference>
<dbReference type="OrthoDB" id="2381958at2"/>
<organism evidence="2 3">
    <name type="scientific">Tumebacillus permanentifrigoris</name>
    <dbReference type="NCBI Taxonomy" id="378543"/>
    <lineage>
        <taxon>Bacteria</taxon>
        <taxon>Bacillati</taxon>
        <taxon>Bacillota</taxon>
        <taxon>Bacilli</taxon>
        <taxon>Bacillales</taxon>
        <taxon>Alicyclobacillaceae</taxon>
        <taxon>Tumebacillus</taxon>
    </lineage>
</organism>
<evidence type="ECO:0000313" key="3">
    <source>
        <dbReference type="Proteomes" id="UP000245634"/>
    </source>
</evidence>
<dbReference type="Proteomes" id="UP000245634">
    <property type="component" value="Unassembled WGS sequence"/>
</dbReference>
<protein>
    <recommendedName>
        <fullName evidence="4">Fibronectin type-III domain-containing protein</fullName>
    </recommendedName>
</protein>
<sequence length="145" mass="15746">MKSLRFMIASTFIVGALSFGSVAAFASPGLGYYSFGPGFGSGSFTTPVDSPVFTVTNSSKVCTINGWQDSGTNVAPANIDYSIYQYHWYSNTLKGMKNFSQNYPKVGSWYSFTFTNIDPSNDYFIRMTPHNSAGMSGAGNAYDGY</sequence>